<sequence>MTRMGRVTGSETQQSRSAEDSMTAWHEAGHAVVYLLQGRSLRYVTLRPRTAGRAGFTAVRPRRVDLSALAVVAHAGPLAQARYVLDTTRAAERLREDVPVDDVRLDAYLHGGHDDMAVIAQARRAYGLAARRPDLWAGIAQDLIDRYWPEIGRVAAELLERRTLTGSQLRACMAGDVLTR</sequence>
<protein>
    <recommendedName>
        <fullName evidence="4">Peptidase M41 domain-containing protein</fullName>
    </recommendedName>
</protein>
<dbReference type="SUPFAM" id="SSF140990">
    <property type="entry name" value="FtsH protease domain-like"/>
    <property type="match status" value="1"/>
</dbReference>
<evidence type="ECO:0000313" key="2">
    <source>
        <dbReference type="EMBL" id="TKG60935.1"/>
    </source>
</evidence>
<reference evidence="2 3" key="1">
    <citation type="journal article" date="2015" name="Antonie Van Leeuwenhoek">
        <title>Prauserella endophytica sp. nov., an endophytic actinobacterium isolated from Tamarix taklamakanensis.</title>
        <authorList>
            <person name="Liu J.M."/>
            <person name="Habden X."/>
            <person name="Guo L."/>
            <person name="Tuo L."/>
            <person name="Jiang Z.K."/>
            <person name="Liu S.W."/>
            <person name="Liu X.F."/>
            <person name="Chen L."/>
            <person name="Li R.F."/>
            <person name="Zhang Y.Q."/>
            <person name="Sun C.H."/>
        </authorList>
    </citation>
    <scope>NUCLEOTIDE SEQUENCE [LARGE SCALE GENOMIC DNA]</scope>
    <source>
        <strain evidence="2 3">CGMCC 4.7182</strain>
    </source>
</reference>
<comment type="caution">
    <text evidence="2">The sequence shown here is derived from an EMBL/GenBank/DDBJ whole genome shotgun (WGS) entry which is preliminary data.</text>
</comment>
<gene>
    <name evidence="2" type="ORF">FCN18_34460</name>
</gene>
<accession>A0ABY2RUG0</accession>
<evidence type="ECO:0008006" key="4">
    <source>
        <dbReference type="Google" id="ProtNLM"/>
    </source>
</evidence>
<proteinExistence type="predicted"/>
<organism evidence="2 3">
    <name type="scientific">Prauserella endophytica</name>
    <dbReference type="NCBI Taxonomy" id="1592324"/>
    <lineage>
        <taxon>Bacteria</taxon>
        <taxon>Bacillati</taxon>
        <taxon>Actinomycetota</taxon>
        <taxon>Actinomycetes</taxon>
        <taxon>Pseudonocardiales</taxon>
        <taxon>Pseudonocardiaceae</taxon>
        <taxon>Prauserella</taxon>
        <taxon>Prauserella coralliicola group</taxon>
    </lineage>
</organism>
<keyword evidence="3" id="KW-1185">Reference proteome</keyword>
<feature type="region of interest" description="Disordered" evidence="1">
    <location>
        <begin position="1"/>
        <end position="22"/>
    </location>
</feature>
<dbReference type="EMBL" id="SWMS01000033">
    <property type="protein sequence ID" value="TKG60935.1"/>
    <property type="molecule type" value="Genomic_DNA"/>
</dbReference>
<evidence type="ECO:0000256" key="1">
    <source>
        <dbReference type="SAM" id="MobiDB-lite"/>
    </source>
</evidence>
<dbReference type="Gene3D" id="1.20.58.760">
    <property type="entry name" value="Peptidase M41"/>
    <property type="match status" value="1"/>
</dbReference>
<dbReference type="InterPro" id="IPR037219">
    <property type="entry name" value="Peptidase_M41-like"/>
</dbReference>
<dbReference type="Proteomes" id="UP000309992">
    <property type="component" value="Unassembled WGS sequence"/>
</dbReference>
<name>A0ABY2RUG0_9PSEU</name>
<evidence type="ECO:0000313" key="3">
    <source>
        <dbReference type="Proteomes" id="UP000309992"/>
    </source>
</evidence>